<dbReference type="Pfam" id="PF01266">
    <property type="entry name" value="DAO"/>
    <property type="match status" value="1"/>
</dbReference>
<dbReference type="InterPro" id="IPR011701">
    <property type="entry name" value="MFS"/>
</dbReference>
<evidence type="ECO:0000313" key="8">
    <source>
        <dbReference type="EMBL" id="KFX41764.1"/>
    </source>
</evidence>
<dbReference type="PANTHER" id="PTHR23502">
    <property type="entry name" value="MAJOR FACILITATOR SUPERFAMILY"/>
    <property type="match status" value="1"/>
</dbReference>
<feature type="transmembrane region" description="Helical" evidence="6">
    <location>
        <begin position="316"/>
        <end position="339"/>
    </location>
</feature>
<keyword evidence="3 6" id="KW-1133">Transmembrane helix</keyword>
<reference key="1">
    <citation type="journal article" date="2014" name="PLoS Genet.">
        <title>Signature Gene Expression Reveals Novel Clues to the Molecular Mechanisms of Dimorphic Transition in Penicillium marneffei.</title>
        <authorList>
            <person name="Yang E."/>
            <person name="Wang G."/>
            <person name="Cai J."/>
            <person name="Woo P.C."/>
            <person name="Lau S.K."/>
            <person name="Yuen K.-Y."/>
            <person name="Chow W.-N."/>
            <person name="Lin X."/>
        </authorList>
    </citation>
    <scope>NUCLEOTIDE SEQUENCE [LARGE SCALE GENOMIC DNA]</scope>
    <source>
        <strain>PM1</strain>
    </source>
</reference>
<dbReference type="GO" id="GO:0022857">
    <property type="term" value="F:transmembrane transporter activity"/>
    <property type="evidence" value="ECO:0007669"/>
    <property type="project" value="InterPro"/>
</dbReference>
<gene>
    <name evidence="8" type="ORF">GQ26_0540270</name>
</gene>
<dbReference type="Gene3D" id="1.20.1250.20">
    <property type="entry name" value="MFS general substrate transporter like domains"/>
    <property type="match status" value="1"/>
</dbReference>
<feature type="region of interest" description="Disordered" evidence="5">
    <location>
        <begin position="244"/>
        <end position="268"/>
    </location>
</feature>
<reference evidence="8" key="2">
    <citation type="journal article" date="2014" name="PLoS Genet.">
        <title>Signature gene expression reveals novel clues to the molecular mechanisms of dimorphic transition in Penicillium marneffei.</title>
        <authorList>
            <person name="Yang E."/>
            <person name="Wang G."/>
            <person name="Cai J."/>
            <person name="Woo P.C."/>
            <person name="Lau S.K."/>
            <person name="Yuen K.-Y."/>
            <person name="Chow W.-N."/>
            <person name="Lin X."/>
        </authorList>
    </citation>
    <scope>NUCLEOTIDE SEQUENCE</scope>
    <source>
        <strain evidence="8">PM1</strain>
    </source>
</reference>
<evidence type="ECO:0000256" key="6">
    <source>
        <dbReference type="SAM" id="Phobius"/>
    </source>
</evidence>
<feature type="transmembrane region" description="Helical" evidence="6">
    <location>
        <begin position="392"/>
        <end position="413"/>
    </location>
</feature>
<dbReference type="eggNOG" id="ENOG502SK7Z">
    <property type="taxonomic scope" value="Eukaryota"/>
</dbReference>
<keyword evidence="4 6" id="KW-0472">Membrane</keyword>
<dbReference type="InterPro" id="IPR036259">
    <property type="entry name" value="MFS_trans_sf"/>
</dbReference>
<feature type="compositionally biased region" description="Low complexity" evidence="5">
    <location>
        <begin position="244"/>
        <end position="263"/>
    </location>
</feature>
<feature type="transmembrane region" description="Helical" evidence="6">
    <location>
        <begin position="208"/>
        <end position="228"/>
    </location>
</feature>
<dbReference type="EMBL" id="JPOX01000054">
    <property type="protein sequence ID" value="KFX41764.1"/>
    <property type="molecule type" value="Genomic_DNA"/>
</dbReference>
<evidence type="ECO:0000256" key="5">
    <source>
        <dbReference type="SAM" id="MobiDB-lite"/>
    </source>
</evidence>
<comment type="caution">
    <text evidence="8">The sequence shown here is derived from an EMBL/GenBank/DDBJ whole genome shotgun (WGS) entry which is preliminary data.</text>
</comment>
<sequence length="1027" mass="112906">MDQHVTTDDQGYVWAPGTVRLENKTERSDYLVLQPKPTEDPNDPLNWTTGRKWTNFSIALLYVISTFVMLDIAGVAYGPYLEMGLSYGDLNNAIAANYAGLGLGCLFFIPFVYKYGRRPIYLFSLTLQLAVTLWAGWADTAAQFIVFNLFAGLGGAISETIVQITIADLFFVHQRGMANGIFLAMETIGSFLGPLVAGYIIQAQSWQYMWWWTALLIGINLILAIGLFEETKYVPEIGGQVVAPSSTASASKPTTTTAKSPEPSLDDVPQSEEIMWRQKSRRERLGLITKTDIPLFQHAWNPFFILIQFPAVTYSAIIYASLLVWVSVLGTVQSLWLLYPPYNFDSAQIGLFNLSSLVGTLIGAICGGPLNDFVVVRLSKRNSGIYEPEFRLYLGVPTAFFSAAGLLLFGFTLDRELPWIVLAVANALYCVGLGLGGDVALTYLMDCYQDWVLIFQNLSLGLYKDSYRSDACSYLFPHGSEIFSLRSYDGLRSGPLGGVQNSPPASFPLYLDTGTLFILSVNNLGKRSSKLPDDAIPFPARKSKAHGSMRPQQTRDEIVRLLTADPGLPVASPTQSYWQRDPHALASTRSPVLPRTVDIAIIGSGVTGASVSKAILENDPKLRVALFEARTLCSGATGRNGGQLATAAGGDYSSLVANFGAETAGKIVNLTIKTTSKMREMILKYAPTSCDFQDTTKIRVYLDSASFQAAKSSVEQLERDHPLLKGEFKIIGSQKIKDYGISKGYGAMLHRAGSVWPYRFITKVFEALLEQHRARFTIETNTPVTSITYDGPGSHPYQLHTPRGTVRCTKVIHCTNGYAGHLLPGLRGLQNLQSSIPNRGTSYSWGFHYLMRQDYQTGKIMDGLQYLIQSPKSNLFFFGGDYATWEELLHADDSRMCDTSVDVLQKTLPLYFEGKEKDVPPQKGKLVSAWTGTMGFSADGVPVVGQVPSSLSLRRGSGEFAAVAFNGYGMPNCWLVGEVLAKLALGGTAPEWFPDCYLITDKRLQTSLTLERSIGEVQLPEVQASKI</sequence>
<dbReference type="Gene3D" id="3.50.50.60">
    <property type="entry name" value="FAD/NAD(P)-binding domain"/>
    <property type="match status" value="1"/>
</dbReference>
<dbReference type="SUPFAM" id="SSF51905">
    <property type="entry name" value="FAD/NAD(P)-binding domain"/>
    <property type="match status" value="1"/>
</dbReference>
<dbReference type="Gene3D" id="3.30.9.10">
    <property type="entry name" value="D-Amino Acid Oxidase, subunit A, domain 2"/>
    <property type="match status" value="1"/>
</dbReference>
<feature type="transmembrane region" description="Helical" evidence="6">
    <location>
        <begin position="59"/>
        <end position="81"/>
    </location>
</feature>
<evidence type="ECO:0000256" key="2">
    <source>
        <dbReference type="ARBA" id="ARBA00022692"/>
    </source>
</evidence>
<evidence type="ECO:0000259" key="7">
    <source>
        <dbReference type="PROSITE" id="PS50850"/>
    </source>
</evidence>
<feature type="transmembrane region" description="Helical" evidence="6">
    <location>
        <begin position="120"/>
        <end position="138"/>
    </location>
</feature>
<comment type="subcellular location">
    <subcellularLocation>
        <location evidence="1">Membrane</location>
        <topology evidence="1">Multi-pass membrane protein</topology>
    </subcellularLocation>
</comment>
<dbReference type="PANTHER" id="PTHR23502:SF50">
    <property type="entry name" value="TRANSPORTER, PUTATIVE (AFU_ORTHOLOGUE AFUA_5G00430)-RELATED"/>
    <property type="match status" value="1"/>
</dbReference>
<dbReference type="InterPro" id="IPR036188">
    <property type="entry name" value="FAD/NAD-bd_sf"/>
</dbReference>
<dbReference type="InterPro" id="IPR020846">
    <property type="entry name" value="MFS_dom"/>
</dbReference>
<feature type="domain" description="Major facilitator superfamily (MFS) profile" evidence="7">
    <location>
        <begin position="1"/>
        <end position="232"/>
    </location>
</feature>
<name>A0A093UVK2_TALMA</name>
<feature type="transmembrane region" description="Helical" evidence="6">
    <location>
        <begin position="351"/>
        <end position="371"/>
    </location>
</feature>
<evidence type="ECO:0000256" key="4">
    <source>
        <dbReference type="ARBA" id="ARBA00023136"/>
    </source>
</evidence>
<feature type="transmembrane region" description="Helical" evidence="6">
    <location>
        <begin position="144"/>
        <end position="171"/>
    </location>
</feature>
<keyword evidence="2 6" id="KW-0812">Transmembrane</keyword>
<feature type="transmembrane region" description="Helical" evidence="6">
    <location>
        <begin position="183"/>
        <end position="202"/>
    </location>
</feature>
<dbReference type="Pfam" id="PF07690">
    <property type="entry name" value="MFS_1"/>
    <property type="match status" value="1"/>
</dbReference>
<protein>
    <submittedName>
        <fullName evidence="8">Protein HOL1</fullName>
    </submittedName>
</protein>
<proteinExistence type="predicted"/>
<evidence type="ECO:0000256" key="1">
    <source>
        <dbReference type="ARBA" id="ARBA00004141"/>
    </source>
</evidence>
<dbReference type="InterPro" id="IPR006076">
    <property type="entry name" value="FAD-dep_OxRdtase"/>
</dbReference>
<dbReference type="PROSITE" id="PS50850">
    <property type="entry name" value="MFS"/>
    <property type="match status" value="1"/>
</dbReference>
<dbReference type="AlphaFoldDB" id="A0A093UVK2"/>
<feature type="transmembrane region" description="Helical" evidence="6">
    <location>
        <begin position="93"/>
        <end position="113"/>
    </location>
</feature>
<dbReference type="GO" id="GO:0005886">
    <property type="term" value="C:plasma membrane"/>
    <property type="evidence" value="ECO:0007669"/>
    <property type="project" value="TreeGrafter"/>
</dbReference>
<organism evidence="8">
    <name type="scientific">Talaromyces marneffei PM1</name>
    <dbReference type="NCBI Taxonomy" id="1077442"/>
    <lineage>
        <taxon>Eukaryota</taxon>
        <taxon>Fungi</taxon>
        <taxon>Dikarya</taxon>
        <taxon>Ascomycota</taxon>
        <taxon>Pezizomycotina</taxon>
        <taxon>Eurotiomycetes</taxon>
        <taxon>Eurotiomycetidae</taxon>
        <taxon>Eurotiales</taxon>
        <taxon>Trichocomaceae</taxon>
        <taxon>Talaromyces</taxon>
        <taxon>Talaromyces sect. Talaromyces</taxon>
    </lineage>
</organism>
<evidence type="ECO:0000256" key="3">
    <source>
        <dbReference type="ARBA" id="ARBA00022989"/>
    </source>
</evidence>
<dbReference type="SUPFAM" id="SSF103473">
    <property type="entry name" value="MFS general substrate transporter"/>
    <property type="match status" value="1"/>
</dbReference>
<accession>A0A093UVK2</accession>
<dbReference type="HOGENOM" id="CLU_294951_0_0_1"/>